<dbReference type="PANTHER" id="PTHR42834">
    <property type="entry name" value="ENDONUCLEASE/EXONUCLEASE/PHOSPHATASE FAMILY PROTEIN (AFU_ORTHOLOGUE AFUA_3G09210)"/>
    <property type="match status" value="1"/>
</dbReference>
<dbReference type="Pfam" id="PF00932">
    <property type="entry name" value="LTD"/>
    <property type="match status" value="1"/>
</dbReference>
<evidence type="ECO:0000313" key="3">
    <source>
        <dbReference type="Proteomes" id="UP000240317"/>
    </source>
</evidence>
<dbReference type="Gene3D" id="3.60.10.10">
    <property type="entry name" value="Endonuclease/exonuclease/phosphatase"/>
    <property type="match status" value="1"/>
</dbReference>
<comment type="caution">
    <text evidence="2">The sequence shown here is derived from an EMBL/GenBank/DDBJ whole genome shotgun (WGS) entry which is preliminary data.</text>
</comment>
<feature type="domain" description="LTD" evidence="1">
    <location>
        <begin position="1055"/>
        <end position="1208"/>
    </location>
</feature>
<dbReference type="Gene3D" id="2.60.40.1260">
    <property type="entry name" value="Lamin Tail domain"/>
    <property type="match status" value="1"/>
</dbReference>
<name>A0A2T3W7L8_9DEIO</name>
<dbReference type="InterPro" id="IPR036415">
    <property type="entry name" value="Lamin_tail_dom_sf"/>
</dbReference>
<dbReference type="EMBL" id="PYSV01000009">
    <property type="protein sequence ID" value="PTA67895.1"/>
    <property type="molecule type" value="Genomic_DNA"/>
</dbReference>
<dbReference type="InterPro" id="IPR001322">
    <property type="entry name" value="Lamin_tail_dom"/>
</dbReference>
<gene>
    <name evidence="2" type="ORF">C8263_10900</name>
</gene>
<dbReference type="Proteomes" id="UP000240317">
    <property type="component" value="Unassembled WGS sequence"/>
</dbReference>
<dbReference type="SUPFAM" id="SSF56219">
    <property type="entry name" value="DNase I-like"/>
    <property type="match status" value="1"/>
</dbReference>
<dbReference type="PANTHER" id="PTHR42834:SF1">
    <property type="entry name" value="ENDONUCLEASE_EXONUCLEASE_PHOSPHATASE FAMILY PROTEIN (AFU_ORTHOLOGUE AFUA_3G09210)"/>
    <property type="match status" value="1"/>
</dbReference>
<organism evidence="2 3">
    <name type="scientific">Deinococcus arcticus</name>
    <dbReference type="NCBI Taxonomy" id="2136176"/>
    <lineage>
        <taxon>Bacteria</taxon>
        <taxon>Thermotogati</taxon>
        <taxon>Deinococcota</taxon>
        <taxon>Deinococci</taxon>
        <taxon>Deinococcales</taxon>
        <taxon>Deinococcaceae</taxon>
        <taxon>Deinococcus</taxon>
    </lineage>
</organism>
<dbReference type="PROSITE" id="PS51841">
    <property type="entry name" value="LTD"/>
    <property type="match status" value="1"/>
</dbReference>
<keyword evidence="3" id="KW-1185">Reference proteome</keyword>
<dbReference type="InterPro" id="IPR047971">
    <property type="entry name" value="ExeM-like"/>
</dbReference>
<dbReference type="CDD" id="cd04486">
    <property type="entry name" value="YhcR_OBF_like"/>
    <property type="match status" value="1"/>
</dbReference>
<dbReference type="CDD" id="cd10283">
    <property type="entry name" value="MnuA_DNase1-like"/>
    <property type="match status" value="1"/>
</dbReference>
<evidence type="ECO:0000313" key="2">
    <source>
        <dbReference type="EMBL" id="PTA67895.1"/>
    </source>
</evidence>
<dbReference type="AlphaFoldDB" id="A0A2T3W7L8"/>
<sequence length="1244" mass="128038">MLVGLLALSACSAPTTVTPPAPPVATTPAKPNPAKTFGLYELRVNGLSAQSQASVARVGLGAQAAEVPFDQLSFTRISMSNLVDPVNRVVHMTAGFQVTNNTGGTITLPTFIPVDTDGSYATDGQTPFRNVKTRTGAPVSAGGMAVEQGYSNSGGQIQPDPNATPFLTNIDSGTVTLGLPAGTTAPNVGHRGWQSAAALAPGASQIVTFAARVPLQGNDISDADPFSFSLVFSVADNPGTVAGLRGIHEVQGSTPSGDAASPLSGTQTIEGVVTQVAPGLSGFFVQEEVIDTDGIPATSEGVFVFCGNACPTGLAAGDRVRVSGTVAEFRRSQTYNDRDANGNVTPVTVTAPFTTTQLTTPTVTVLSSGAPRPDAISIAPNLPVAQRERFEGMRVSTSGVVTNNFSLGRFNSVDLAQTRIANFTQVNAPDVNAYSAFTAALPDQMLRVDDLTMAQNPDPLFGRNGQPLSASNTLRGGDTGTATGVLHYDHDGFGNRSGSNFLYRIMSESAAFTGTNSRTASPDAVGGSLRVGSMNVLNYFTTLVSSNSGCTPNGVDSVNSRGANDCEEFLRQQTKTVKAIAGLNPDVLGILEMQNDFDKGAYSSVAALVNALNTELGAGTYAYINPGRKIGSDAISVAMIYKPAAVDPVGNLAILDNSVNATYTDTCNRPTWAQTFQSKANGGRFTAVMMHLKSKGSACSGLNDGDTGDGQGNGYIARRNAANAIVSWLGTNPTGVQEDDRILMGDYNAYAQEEPLSILATGGYGNLFSASTYSYQFDGQWGSLDQATASATMAAQVTGKTKWHINADEPIVLDYNKEFKSAGQITSLFNADPFRSSDHDPILVGMDLTAQAPLPVTAPSTTLTPTSPTSDVTPGNSVTQTFTTSSTNVSDNLVVSTSLSKVDGAAAGTNPTVTAPTSAPANGTFDVTVNASAQATPGAYRVLVSTTAPGGTNSATSTYNVNVNGIVLGTPNNISYNTSDNTGASSTTVTAYGVGTLSYTATAAGAGAPTLTVTPGTTTGNTTPLTITATGGSAGTYTATLTATGSGGQSRSVTFTVTVTSGAMGRLMISEFRFRGPAGGNDEFVELYNAGNAAMNIGGYLVQANTTTSPFWFTRFTVPANTTLQPGQFYLITNNGSGGYSMTVTGNGTYNTGFTDNRAIRVLDGTSAIVDLAGFATAGSTACEGTCLTNGPTTGVTTQISWARRVTNGQISDTGDNATDFVFRDGTSTVANPQNTSVTFSGTN</sequence>
<reference evidence="2 3" key="1">
    <citation type="submission" date="2018-03" db="EMBL/GenBank/DDBJ databases">
        <title>Draft genome of Deinococcus sp. OD32.</title>
        <authorList>
            <person name="Wang X.-P."/>
            <person name="Du Z.-J."/>
        </authorList>
    </citation>
    <scope>NUCLEOTIDE SEQUENCE [LARGE SCALE GENOMIC DNA]</scope>
    <source>
        <strain evidence="2 3">OD32</strain>
    </source>
</reference>
<proteinExistence type="predicted"/>
<evidence type="ECO:0000259" key="1">
    <source>
        <dbReference type="PROSITE" id="PS51841"/>
    </source>
</evidence>
<dbReference type="InterPro" id="IPR036691">
    <property type="entry name" value="Endo/exonu/phosph_ase_sf"/>
</dbReference>
<accession>A0A2T3W7L8</accession>
<dbReference type="NCBIfam" id="NF033681">
    <property type="entry name" value="ExeM_NucH_DNase"/>
    <property type="match status" value="1"/>
</dbReference>
<dbReference type="SUPFAM" id="SSF74853">
    <property type="entry name" value="Lamin A/C globular tail domain"/>
    <property type="match status" value="1"/>
</dbReference>
<protein>
    <submittedName>
        <fullName evidence="2">Nuclease</fullName>
    </submittedName>
</protein>